<proteinExistence type="predicted"/>
<keyword evidence="2" id="KW-1133">Transmembrane helix</keyword>
<gene>
    <name evidence="3" type="ORF">SAMN04488542_11693</name>
</gene>
<feature type="region of interest" description="Disordered" evidence="1">
    <location>
        <begin position="411"/>
        <end position="439"/>
    </location>
</feature>
<dbReference type="RefSeq" id="WP_091231747.1">
    <property type="nucleotide sequence ID" value="NZ_FNBG01000016.1"/>
</dbReference>
<accession>A0A1G7NQE2</accession>
<feature type="region of interest" description="Disordered" evidence="1">
    <location>
        <begin position="300"/>
        <end position="325"/>
    </location>
</feature>
<name>A0A1G7NQE2_9BACL</name>
<evidence type="ECO:0008006" key="5">
    <source>
        <dbReference type="Google" id="ProtNLM"/>
    </source>
</evidence>
<dbReference type="Proteomes" id="UP000198972">
    <property type="component" value="Unassembled WGS sequence"/>
</dbReference>
<dbReference type="EMBL" id="FNBG01000016">
    <property type="protein sequence ID" value="SDF76298.1"/>
    <property type="molecule type" value="Genomic_DNA"/>
</dbReference>
<protein>
    <recommendedName>
        <fullName evidence="5">Flp pilus-assembly TadE/G-like</fullName>
    </recommendedName>
</protein>
<keyword evidence="2" id="KW-0472">Membrane</keyword>
<dbReference type="AlphaFoldDB" id="A0A1G7NQE2"/>
<keyword evidence="4" id="KW-1185">Reference proteome</keyword>
<evidence type="ECO:0000256" key="2">
    <source>
        <dbReference type="SAM" id="Phobius"/>
    </source>
</evidence>
<keyword evidence="2" id="KW-0812">Transmembrane</keyword>
<evidence type="ECO:0000256" key="1">
    <source>
        <dbReference type="SAM" id="MobiDB-lite"/>
    </source>
</evidence>
<sequence length="742" mass="82926">MNDLRRSEQGAVTVFFIVIFASIFAFVALLIDFARIFALQAKAEVLAHAASRSVMSSYDQQLLEQYGLFAYGETDGNYIMSKVLQDNLEMAKRSDDLPVLGARLDSSSAEFQRPLGMYNVFEQQIREQMKYKAPIDFTIELINRFKPMSQVMKETSNTVDLLGKLQKLYERREAKFDAMLEKQRMVAKLVESVSTVIPRSGSYSDSQGEGSSTASDIMAGYSDFVYMYEADFGREPSEQQYMKEINEYRYQAGRMFGRLGNLRKEADGLHGTLLNEANVLLTEAQDINELMRKTIEEAEHRSAQDGYNEVSSIQSTSGNESLGDGGEIAQIRKKGQSLLVPESMFDDFRGDIDGQASQFLRLQSASGSFYSMEGLVSSASASESSLHSALREFDNEVDRYLRKYSDAGSSNVLDENKRNLDGHRSSDQERKQIEQQASGKLKEAANLMKQIKDLRSKLGDYQKEFDQLESYYNGNRNFNSAALDSTGTGYSGTDQRTTIDPYEAGSEAIGGMDLLYGGLSNLMKGMSDSCFQGEYIVSYYELFDISTLDELLKESGSQKIDTLSDSFAAKKQEVEYILYGFHNPVGNLAAAYGEIFAMRLAIRTMEGLIKNATKGHPLVILAAALLYGVEHALKDMLDLAKEGSIYLSDFLKLKLSYRDHLRIFLLLHGRSEQRLSRMLAVIRNNTGIAPDQRPTYLKGEVTVTLPLWFLPGVAKAMGGAGVLKGRVEGSTYYVSKQADFSY</sequence>
<feature type="transmembrane region" description="Helical" evidence="2">
    <location>
        <begin position="12"/>
        <end position="31"/>
    </location>
</feature>
<dbReference type="OrthoDB" id="2385264at2"/>
<evidence type="ECO:0000313" key="4">
    <source>
        <dbReference type="Proteomes" id="UP000198972"/>
    </source>
</evidence>
<feature type="compositionally biased region" description="Basic and acidic residues" evidence="1">
    <location>
        <begin position="414"/>
        <end position="433"/>
    </location>
</feature>
<dbReference type="STRING" id="670482.SAMN04488542_11693"/>
<reference evidence="3 4" key="1">
    <citation type="submission" date="2016-10" db="EMBL/GenBank/DDBJ databases">
        <authorList>
            <person name="de Groot N.N."/>
        </authorList>
    </citation>
    <scope>NUCLEOTIDE SEQUENCE [LARGE SCALE GENOMIC DNA]</scope>
    <source>
        <strain evidence="3 4">DSM 28129</strain>
    </source>
</reference>
<feature type="compositionally biased region" description="Polar residues" evidence="1">
    <location>
        <begin position="309"/>
        <end position="320"/>
    </location>
</feature>
<evidence type="ECO:0000313" key="3">
    <source>
        <dbReference type="EMBL" id="SDF76298.1"/>
    </source>
</evidence>
<organism evidence="3 4">
    <name type="scientific">Fontibacillus panacisegetis</name>
    <dbReference type="NCBI Taxonomy" id="670482"/>
    <lineage>
        <taxon>Bacteria</taxon>
        <taxon>Bacillati</taxon>
        <taxon>Bacillota</taxon>
        <taxon>Bacilli</taxon>
        <taxon>Bacillales</taxon>
        <taxon>Paenibacillaceae</taxon>
        <taxon>Fontibacillus</taxon>
    </lineage>
</organism>